<keyword evidence="1" id="KW-0597">Phosphoprotein</keyword>
<dbReference type="Proteomes" id="UP001233172">
    <property type="component" value="Unassembled WGS sequence"/>
</dbReference>
<reference evidence="7" key="2">
    <citation type="submission" date="2023-04" db="EMBL/GenBank/DDBJ databases">
        <authorList>
            <person name="Bu L."/>
            <person name="Lu L."/>
            <person name="Laidemitt M.R."/>
            <person name="Zhang S.M."/>
            <person name="Mutuku M."/>
            <person name="Mkoji G."/>
            <person name="Steinauer M."/>
            <person name="Loker E.S."/>
        </authorList>
    </citation>
    <scope>NUCLEOTIDE SEQUENCE</scope>
    <source>
        <strain evidence="7">KasaAsao</strain>
        <tissue evidence="7">Whole Snail</tissue>
    </source>
</reference>
<dbReference type="GO" id="GO:0030837">
    <property type="term" value="P:negative regulation of actin filament polymerization"/>
    <property type="evidence" value="ECO:0007669"/>
    <property type="project" value="InterPro"/>
</dbReference>
<feature type="region of interest" description="Disordered" evidence="6">
    <location>
        <begin position="1061"/>
        <end position="1082"/>
    </location>
</feature>
<evidence type="ECO:0000256" key="1">
    <source>
        <dbReference type="ARBA" id="ARBA00022553"/>
    </source>
</evidence>
<feature type="region of interest" description="Disordered" evidence="6">
    <location>
        <begin position="498"/>
        <end position="519"/>
    </location>
</feature>
<dbReference type="PROSITE" id="PS50297">
    <property type="entry name" value="ANK_REP_REGION"/>
    <property type="match status" value="2"/>
</dbReference>
<dbReference type="PANTHER" id="PTHR24168:SF21">
    <property type="entry name" value="KANK, ISOFORM D"/>
    <property type="match status" value="1"/>
</dbReference>
<comment type="caution">
    <text evidence="7">The sequence shown here is derived from an EMBL/GenBank/DDBJ whole genome shotgun (WGS) entry which is preliminary data.</text>
</comment>
<evidence type="ECO:0000313" key="7">
    <source>
        <dbReference type="EMBL" id="KAK0069534.1"/>
    </source>
</evidence>
<feature type="compositionally biased region" description="Polar residues" evidence="6">
    <location>
        <begin position="880"/>
        <end position="891"/>
    </location>
</feature>
<keyword evidence="8" id="KW-1185">Reference proteome</keyword>
<keyword evidence="3 5" id="KW-0040">ANK repeat</keyword>
<evidence type="ECO:0000313" key="8">
    <source>
        <dbReference type="Proteomes" id="UP001233172"/>
    </source>
</evidence>
<dbReference type="GO" id="GO:0005856">
    <property type="term" value="C:cytoskeleton"/>
    <property type="evidence" value="ECO:0007669"/>
    <property type="project" value="TreeGrafter"/>
</dbReference>
<organism evidence="7 8">
    <name type="scientific">Biomphalaria pfeifferi</name>
    <name type="common">Bloodfluke planorb</name>
    <name type="synonym">Freshwater snail</name>
    <dbReference type="NCBI Taxonomy" id="112525"/>
    <lineage>
        <taxon>Eukaryota</taxon>
        <taxon>Metazoa</taxon>
        <taxon>Spiralia</taxon>
        <taxon>Lophotrochozoa</taxon>
        <taxon>Mollusca</taxon>
        <taxon>Gastropoda</taxon>
        <taxon>Heterobranchia</taxon>
        <taxon>Euthyneura</taxon>
        <taxon>Panpulmonata</taxon>
        <taxon>Hygrophila</taxon>
        <taxon>Lymnaeoidea</taxon>
        <taxon>Planorbidae</taxon>
        <taxon>Biomphalaria</taxon>
    </lineage>
</organism>
<feature type="region of interest" description="Disordered" evidence="6">
    <location>
        <begin position="417"/>
        <end position="442"/>
    </location>
</feature>
<dbReference type="InterPro" id="IPR036770">
    <property type="entry name" value="Ankyrin_rpt-contain_sf"/>
</dbReference>
<dbReference type="Pfam" id="PF13637">
    <property type="entry name" value="Ank_4"/>
    <property type="match status" value="1"/>
</dbReference>
<feature type="compositionally biased region" description="Polar residues" evidence="6">
    <location>
        <begin position="1256"/>
        <end position="1274"/>
    </location>
</feature>
<feature type="repeat" description="ANK" evidence="5">
    <location>
        <begin position="1523"/>
        <end position="1555"/>
    </location>
</feature>
<accession>A0AAD8CC14</accession>
<feature type="region of interest" description="Disordered" evidence="6">
    <location>
        <begin position="1619"/>
        <end position="1647"/>
    </location>
</feature>
<dbReference type="Gene3D" id="1.25.40.20">
    <property type="entry name" value="Ankyrin repeat-containing domain"/>
    <property type="match status" value="1"/>
</dbReference>
<dbReference type="EMBL" id="JASAOG010000002">
    <property type="protein sequence ID" value="KAK0069534.1"/>
    <property type="molecule type" value="Genomic_DNA"/>
</dbReference>
<dbReference type="SUPFAM" id="SSF48403">
    <property type="entry name" value="Ankyrin repeat"/>
    <property type="match status" value="1"/>
</dbReference>
<feature type="region of interest" description="Disordered" evidence="6">
    <location>
        <begin position="880"/>
        <end position="905"/>
    </location>
</feature>
<dbReference type="Pfam" id="PF12796">
    <property type="entry name" value="Ank_2"/>
    <property type="match status" value="1"/>
</dbReference>
<evidence type="ECO:0000256" key="2">
    <source>
        <dbReference type="ARBA" id="ARBA00022737"/>
    </source>
</evidence>
<evidence type="ECO:0000256" key="6">
    <source>
        <dbReference type="SAM" id="MobiDB-lite"/>
    </source>
</evidence>
<feature type="region of interest" description="Disordered" evidence="6">
    <location>
        <begin position="926"/>
        <end position="947"/>
    </location>
</feature>
<evidence type="ECO:0000256" key="4">
    <source>
        <dbReference type="ARBA" id="ARBA00023054"/>
    </source>
</evidence>
<dbReference type="SMART" id="SM00248">
    <property type="entry name" value="ANK"/>
    <property type="match status" value="5"/>
</dbReference>
<feature type="compositionally biased region" description="Low complexity" evidence="6">
    <location>
        <begin position="1636"/>
        <end position="1647"/>
    </location>
</feature>
<feature type="region of interest" description="Disordered" evidence="6">
    <location>
        <begin position="1235"/>
        <end position="1342"/>
    </location>
</feature>
<dbReference type="InterPro" id="IPR021939">
    <property type="entry name" value="KN_motif"/>
</dbReference>
<dbReference type="PANTHER" id="PTHR24168">
    <property type="entry name" value="KN MOTIF AND ANKYRIN REPEAT DOMAIN-CONTAINING"/>
    <property type="match status" value="1"/>
</dbReference>
<evidence type="ECO:0000256" key="3">
    <source>
        <dbReference type="ARBA" id="ARBA00023043"/>
    </source>
</evidence>
<dbReference type="InterPro" id="IPR047184">
    <property type="entry name" value="KANK1-4"/>
</dbReference>
<name>A0AAD8CC14_BIOPF</name>
<dbReference type="Pfam" id="PF12075">
    <property type="entry name" value="KN_motif"/>
    <property type="match status" value="1"/>
</dbReference>
<evidence type="ECO:0000256" key="5">
    <source>
        <dbReference type="PROSITE-ProRule" id="PRU00023"/>
    </source>
</evidence>
<keyword evidence="4" id="KW-0175">Coiled coil</keyword>
<keyword evidence="2" id="KW-0677">Repeat</keyword>
<dbReference type="FunFam" id="1.25.40.20:FF:000017">
    <property type="entry name" value="KN motif and ankyrin repeat domain-containing protein 1"/>
    <property type="match status" value="1"/>
</dbReference>
<gene>
    <name evidence="7" type="ORF">Bpfe_000711</name>
</gene>
<protein>
    <submittedName>
        <fullName evidence="7">KN motif and ankyrin repeat domain-containing protein 1-like isoform X1</fullName>
    </submittedName>
</protein>
<feature type="repeat" description="ANK" evidence="5">
    <location>
        <begin position="1556"/>
        <end position="1578"/>
    </location>
</feature>
<feature type="compositionally biased region" description="Polar residues" evidence="6">
    <location>
        <begin position="926"/>
        <end position="937"/>
    </location>
</feature>
<dbReference type="GO" id="GO:0005737">
    <property type="term" value="C:cytoplasm"/>
    <property type="evidence" value="ECO:0007669"/>
    <property type="project" value="TreeGrafter"/>
</dbReference>
<sequence length="1647" mass="180575">MATSKVTFVTGTAEVKRRDPQGLTSLHPDQHLTTEPQKPLQVTYVDGKCTCCPYGYHIDLDFLNFCRDLESGSTLRNLKQIRRNKKKLRKSMELMLDEQEGRTFDPSSAPPDIVHSTEAGRLMHMINYERSATHHILSQIDSSVNTTIAHIDGVRGRRYMSSDSDEPVTPFSPSSYRAAYSNDGAMTPPLSMSARTDSLTSLSSVSTMSSESHLMQQLYPQEFQYTVNHKVTSKIIETPVIEMATAEVKLKETPVIERGTAEIKPKETPVVERGTAEVKHYSTTSSAQLAGPSEVFEPVFSPKVFSPGNTKIPPNTLPPATSLTPAVKETLALYAQRIKELEDQVKTIPILQVRISVLKEEKRLLNLQLKASKSNSHPPMISIGVGDNRIEVDEKVEKLVYSPKQFELPKSFTDSAQSLRSPLAKTPPATLPKPVKTTSTGVGDHSVIEPYLLQPELPTGYTIENNVTHTEIHTTTVIERDRLLKSFIQPPSLNVSFHRTTSQESIDRETRLPSSSQLESPRFTINQIQRSTPKALTRTLGVGEGNVFEDTGLHVHEKELRTVIIGQSGAVAKRNVGIDCRVPTRDVGVSFMCDEEKPATRTIGVNVSYDTSGILTSLDFKGETELRMALRGVLQRSVHSVGTNCNFKVTTIDAATLTETGSGVSVGCGDEEMRIDVEVRPATVKKSQGVTVKPECLPKCVSTEKDWVLDASTNTFMIDQYHKACMTDKQKCIMAATNTEPLPYRHSSIQTDLNVFMSSAQIKHAVTNTELPTTYSTAMCTDLVIGLDSATNTESIPRSNVAVNTTEKVSQLFQQATVEKKAPELKSILKKPQHVDKSVGDNVADEEPYSFSEITEIITPITVVSTATLENFQKAATETSKYISQSNSVGRSGSDERDVHISSYELSRRSSAPVTLVGKQSESLETNTMTMNSSFKQVSPRRSDDSFQETVTEHYIITKDGKKLISEEKTTTSSRGGHSSSVNHYTGNASIEGRSSLTDASIIHCNNDISTTEPKSSLDGHNTHKHSGSSKVEKIHINLMTNPYRTLENLSEVSALVDPQSDEIDSNSVSISKTSSDGNLYSERTSLNETKSVDTIFDMRRAGSVEDFMPDDIKKYMSIETSLTKDSGFGEDLQSRFSGNLVSSSEGLSSGGASMSVKLSKTITTTSTSKSGDMVIVQETKTVEGPDGKSVTTVTETTKDGLKIVQQYDNALQGPHSNFFSSNGATENEMSSSIYSSSYSSSRTDDSDVSVEQDTDSYTQISTDSDMTTSSGNYGSLDRATGKLKSIMKQSKSEAERRDKKTGIRFAESVTGGTGSSSEEDDDTSDSDSTTSFDEGSYDSQQGEVVYKCKDDEVIAQGRPGAQMFDQNIRETYELSEEVREACTVLAAYLIDSTDIQTKQLNACQNIVQQEWFRVSSMKLSSAHQVEDFLSSVNEISKSLLKYIVNMTDSNGNTAIHYCISHCNFEIASLLLDSEVCDNNKQNKAGYTPIMLAGLASIQNTDQLEVVRRIFSTGDINARASETQQTALMLAATHGKTEMVKLLVEEGAEINLQDVDGSTALMCACEHGHLEIVNFLLSQPNIDAKITDNENSTALSIAMEAGHKDVGVVLYKHLNFSKPTSPRPAARGYHKKRKSSSSPTPSSFEIH</sequence>
<dbReference type="PROSITE" id="PS50088">
    <property type="entry name" value="ANK_REPEAT"/>
    <property type="match status" value="2"/>
</dbReference>
<proteinExistence type="predicted"/>
<feature type="compositionally biased region" description="Basic and acidic residues" evidence="6">
    <location>
        <begin position="1291"/>
        <end position="1302"/>
    </location>
</feature>
<dbReference type="InterPro" id="IPR002110">
    <property type="entry name" value="Ankyrin_rpt"/>
</dbReference>
<feature type="compositionally biased region" description="Polar residues" evidence="6">
    <location>
        <begin position="1066"/>
        <end position="1082"/>
    </location>
</feature>
<feature type="region of interest" description="Disordered" evidence="6">
    <location>
        <begin position="1011"/>
        <end position="1030"/>
    </location>
</feature>
<reference evidence="7" key="1">
    <citation type="journal article" date="2023" name="PLoS Negl. Trop. Dis.">
        <title>A genome sequence for Biomphalaria pfeifferi, the major vector snail for the human-infecting parasite Schistosoma mansoni.</title>
        <authorList>
            <person name="Bu L."/>
            <person name="Lu L."/>
            <person name="Laidemitt M.R."/>
            <person name="Zhang S.M."/>
            <person name="Mutuku M."/>
            <person name="Mkoji G."/>
            <person name="Steinauer M."/>
            <person name="Loker E.S."/>
        </authorList>
    </citation>
    <scope>NUCLEOTIDE SEQUENCE</scope>
    <source>
        <strain evidence="7">KasaAsao</strain>
    </source>
</reference>